<evidence type="ECO:0000259" key="1">
    <source>
        <dbReference type="Pfam" id="PF10592"/>
    </source>
</evidence>
<dbReference type="InterPro" id="IPR018891">
    <property type="entry name" value="AIPR_C"/>
</dbReference>
<reference evidence="2 3" key="1">
    <citation type="submission" date="2014-02" db="EMBL/GenBank/DDBJ databases">
        <title>The small core and large imbalanced accessory genome model reveals a collaborative survival strategy of Sorangium cellulosum strains in nature.</title>
        <authorList>
            <person name="Han K."/>
            <person name="Peng R."/>
            <person name="Blom J."/>
            <person name="Li Y.-Z."/>
        </authorList>
    </citation>
    <scope>NUCLEOTIDE SEQUENCE [LARGE SCALE GENOMIC DNA]</scope>
    <source>
        <strain evidence="2 3">So0008-312</strain>
    </source>
</reference>
<sequence>MLHIAEADEDALLAEAKAERADFEEAAATLFPDHKVRLSLSGPRSFAWNHVAVTPGASRHIYFEGVEASSLGERLFIGLGKLADLVQLYEEYGDNIFSKNVRLFNYRAAERGPARHLRETLRQCCAQTANKRLNPMRFTLFHNGITLHVTSAERRDGGLTIRSPGILNGCQTVKSAWMFKHERAFRDRIDPEAWGSLRVPIRVIRTTDEELVREITVSNNRQNAIRPSGFRANDPVQLRIGERLKQCGIFYERQESAFENLRKTSPKTLEDDYPHSFDAPLRMEELAQALALMGAQTALSVAAKIADLFESPIYERLFEDENLEPLDLLVFATNVLRNVHLALKDTKEKSARLDPMVPARFRYLVTRALVRWIVKHDSGLIAEFGAEVIVRAGPRHPFRERLRKLMSPQNTGLQTLLPELWHAAGDPWPPATDKELADKLLKKLGVHEVEPLVRYRGRA</sequence>
<dbReference type="Proteomes" id="UP000075260">
    <property type="component" value="Unassembled WGS sequence"/>
</dbReference>
<dbReference type="AlphaFoldDB" id="A0A150QJF3"/>
<dbReference type="Pfam" id="PF10592">
    <property type="entry name" value="AIPR"/>
    <property type="match status" value="1"/>
</dbReference>
<feature type="domain" description="Abortive phage infection protein C-terminal" evidence="1">
    <location>
        <begin position="97"/>
        <end position="334"/>
    </location>
</feature>
<accession>A0A150QJF3</accession>
<name>A0A150QJF3_SORCE</name>
<gene>
    <name evidence="2" type="ORF">BE15_38110</name>
</gene>
<dbReference type="EMBL" id="JEMA01000591">
    <property type="protein sequence ID" value="KYF68127.1"/>
    <property type="molecule type" value="Genomic_DNA"/>
</dbReference>
<evidence type="ECO:0000313" key="2">
    <source>
        <dbReference type="EMBL" id="KYF68127.1"/>
    </source>
</evidence>
<organism evidence="2 3">
    <name type="scientific">Sorangium cellulosum</name>
    <name type="common">Polyangium cellulosum</name>
    <dbReference type="NCBI Taxonomy" id="56"/>
    <lineage>
        <taxon>Bacteria</taxon>
        <taxon>Pseudomonadati</taxon>
        <taxon>Myxococcota</taxon>
        <taxon>Polyangia</taxon>
        <taxon>Polyangiales</taxon>
        <taxon>Polyangiaceae</taxon>
        <taxon>Sorangium</taxon>
    </lineage>
</organism>
<evidence type="ECO:0000313" key="3">
    <source>
        <dbReference type="Proteomes" id="UP000075260"/>
    </source>
</evidence>
<comment type="caution">
    <text evidence="2">The sequence shown here is derived from an EMBL/GenBank/DDBJ whole genome shotgun (WGS) entry which is preliminary data.</text>
</comment>
<protein>
    <recommendedName>
        <fullName evidence="1">Abortive phage infection protein C-terminal domain-containing protein</fullName>
    </recommendedName>
</protein>
<proteinExistence type="predicted"/>